<keyword evidence="2" id="KW-0479">Metal-binding</keyword>
<organism evidence="6">
    <name type="scientific">mine drainage metagenome</name>
    <dbReference type="NCBI Taxonomy" id="410659"/>
    <lineage>
        <taxon>unclassified sequences</taxon>
        <taxon>metagenomes</taxon>
        <taxon>ecological metagenomes</taxon>
    </lineage>
</organism>
<dbReference type="InterPro" id="IPR017941">
    <property type="entry name" value="Rieske_2Fe-2S"/>
</dbReference>
<dbReference type="PANTHER" id="PTHR40261:SF1">
    <property type="entry name" value="RIESKE DOMAIN-CONTAINING PROTEIN"/>
    <property type="match status" value="1"/>
</dbReference>
<evidence type="ECO:0000256" key="1">
    <source>
        <dbReference type="ARBA" id="ARBA00022714"/>
    </source>
</evidence>
<evidence type="ECO:0000256" key="4">
    <source>
        <dbReference type="ARBA" id="ARBA00023014"/>
    </source>
</evidence>
<dbReference type="AlphaFoldDB" id="A0A1J5SWX3"/>
<dbReference type="GO" id="GO:0051537">
    <property type="term" value="F:2 iron, 2 sulfur cluster binding"/>
    <property type="evidence" value="ECO:0007669"/>
    <property type="project" value="UniProtKB-KW"/>
</dbReference>
<evidence type="ECO:0000256" key="3">
    <source>
        <dbReference type="ARBA" id="ARBA00023004"/>
    </source>
</evidence>
<dbReference type="Pfam" id="PF00355">
    <property type="entry name" value="Rieske"/>
    <property type="match status" value="1"/>
</dbReference>
<feature type="domain" description="Rieske" evidence="5">
    <location>
        <begin position="7"/>
        <end position="113"/>
    </location>
</feature>
<proteinExistence type="predicted"/>
<dbReference type="Gene3D" id="2.102.10.10">
    <property type="entry name" value="Rieske [2Fe-2S] iron-sulphur domain"/>
    <property type="match status" value="1"/>
</dbReference>
<protein>
    <submittedName>
        <fullName evidence="6">Rieske [2Fe-2S] domain protein</fullName>
    </submittedName>
</protein>
<accession>A0A1J5SWX3</accession>
<reference evidence="6" key="1">
    <citation type="submission" date="2016-10" db="EMBL/GenBank/DDBJ databases">
        <title>Sequence of Gallionella enrichment culture.</title>
        <authorList>
            <person name="Poehlein A."/>
            <person name="Muehling M."/>
            <person name="Daniel R."/>
        </authorList>
    </citation>
    <scope>NUCLEOTIDE SEQUENCE</scope>
</reference>
<keyword evidence="3" id="KW-0408">Iron</keyword>
<gene>
    <name evidence="6" type="ORF">GALL_134540</name>
</gene>
<evidence type="ECO:0000259" key="5">
    <source>
        <dbReference type="PROSITE" id="PS51296"/>
    </source>
</evidence>
<name>A0A1J5SWX3_9ZZZZ</name>
<dbReference type="InterPro" id="IPR036922">
    <property type="entry name" value="Rieske_2Fe-2S_sf"/>
</dbReference>
<keyword evidence="4" id="KW-0411">Iron-sulfur</keyword>
<dbReference type="PROSITE" id="PS51296">
    <property type="entry name" value="RIESKE"/>
    <property type="match status" value="1"/>
</dbReference>
<dbReference type="PANTHER" id="PTHR40261">
    <property type="match status" value="1"/>
</dbReference>
<evidence type="ECO:0000256" key="2">
    <source>
        <dbReference type="ARBA" id="ARBA00022723"/>
    </source>
</evidence>
<evidence type="ECO:0000313" key="6">
    <source>
        <dbReference type="EMBL" id="OIR04518.1"/>
    </source>
</evidence>
<comment type="caution">
    <text evidence="6">The sequence shown here is derived from an EMBL/GenBank/DDBJ whole genome shotgun (WGS) entry which is preliminary data.</text>
</comment>
<dbReference type="EMBL" id="MLJW01000057">
    <property type="protein sequence ID" value="OIR04518.1"/>
    <property type="molecule type" value="Genomic_DNA"/>
</dbReference>
<sequence>MMQVENTVTINSEDLQNEAKGLRFALPALGEFATGFVVRFRGKPYAYVNQCAHVSIELDWDEGEFFTSQKDYLICATHGAHYQPDTGFCVMGPCKGKRLKSIEVTEHNQQVVINIASISSK</sequence>
<dbReference type="GO" id="GO:0046872">
    <property type="term" value="F:metal ion binding"/>
    <property type="evidence" value="ECO:0007669"/>
    <property type="project" value="UniProtKB-KW"/>
</dbReference>
<keyword evidence="1" id="KW-0001">2Fe-2S</keyword>
<dbReference type="SUPFAM" id="SSF50022">
    <property type="entry name" value="ISP domain"/>
    <property type="match status" value="1"/>
</dbReference>